<dbReference type="PANTHER" id="PTHR13847">
    <property type="entry name" value="SARCOSINE DEHYDROGENASE-RELATED"/>
    <property type="match status" value="1"/>
</dbReference>
<evidence type="ECO:0000313" key="3">
    <source>
        <dbReference type="Proteomes" id="UP000237441"/>
    </source>
</evidence>
<dbReference type="EMBL" id="JRHA01000002">
    <property type="protein sequence ID" value="PQK10142.1"/>
    <property type="molecule type" value="Genomic_DNA"/>
</dbReference>
<dbReference type="Gene3D" id="3.50.50.60">
    <property type="entry name" value="FAD/NAD(P)-binding domain"/>
    <property type="match status" value="1"/>
</dbReference>
<protein>
    <recommendedName>
        <fullName evidence="1">FAD dependent oxidoreductase domain-containing protein</fullName>
    </recommendedName>
</protein>
<dbReference type="AlphaFoldDB" id="A0A2S7Y2R0"/>
<organism evidence="2 3">
    <name type="scientific">Beauveria bassiana</name>
    <name type="common">White muscardine disease fungus</name>
    <name type="synonym">Tritirachium shiotae</name>
    <dbReference type="NCBI Taxonomy" id="176275"/>
    <lineage>
        <taxon>Eukaryota</taxon>
        <taxon>Fungi</taxon>
        <taxon>Dikarya</taxon>
        <taxon>Ascomycota</taxon>
        <taxon>Pezizomycotina</taxon>
        <taxon>Sordariomycetes</taxon>
        <taxon>Hypocreomycetidae</taxon>
        <taxon>Hypocreales</taxon>
        <taxon>Cordycipitaceae</taxon>
        <taxon>Beauveria</taxon>
    </lineage>
</organism>
<comment type="caution">
    <text evidence="2">The sequence shown here is derived from an EMBL/GenBank/DDBJ whole genome shotgun (WGS) entry which is preliminary data.</text>
</comment>
<dbReference type="GO" id="GO:0005737">
    <property type="term" value="C:cytoplasm"/>
    <property type="evidence" value="ECO:0007669"/>
    <property type="project" value="TreeGrafter"/>
</dbReference>
<dbReference type="InterPro" id="IPR006076">
    <property type="entry name" value="FAD-dep_OxRdtase"/>
</dbReference>
<dbReference type="OrthoDB" id="429143at2759"/>
<dbReference type="Gene3D" id="3.30.9.10">
    <property type="entry name" value="D-Amino Acid Oxidase, subunit A, domain 2"/>
    <property type="match status" value="1"/>
</dbReference>
<dbReference type="SUPFAM" id="SSF51905">
    <property type="entry name" value="FAD/NAD(P)-binding domain"/>
    <property type="match status" value="1"/>
</dbReference>
<dbReference type="InterPro" id="IPR036188">
    <property type="entry name" value="FAD/NAD-bd_sf"/>
</dbReference>
<dbReference type="PANTHER" id="PTHR13847:SF279">
    <property type="entry name" value="FAD DEPENDENT OXIDOREDUCTASE DOMAIN-CONTAINING PROTEIN-RELATED"/>
    <property type="match status" value="1"/>
</dbReference>
<sequence>MMAANGNICLPVPGEPQSYWQHEGRKDNPNSNAVLEPNPLPSQCHVVIVGGGYAGIATAYHLLSSEGPPLQVVLIEARQPCSGATGRNGGHLRPDYFLSAAANASKYDAAKAAEVVQFEVSHLAAIRDLIQAERIDCDYSESTSLQVFTTSEQATMAREKYESLMQEPELREILLRHVTLYTDEDAAHKSGVRGAKGHVATPAAQLSSYKLFTALLNRCLDLGLRLKTDTAVVSVEESSCGKQVVKTATAGAVEASKVVIATNAYTASILPDYASSIIPCKGLVCHIASRDDRVLPRLPTSSLALMQTNAGSNARGYSYLLQRADSTIVVGGAHHMYDDEDPGSWYNTVDDRGSIAPVQRYFEDDFMQRMFVGWEDSQAYVKRSWSGIMGYSTDALPHVGEVPDRKGLFVLAGFHGHGMPVLYLTAKGIADMIRHGQVFEDTELPSLYKTTRSRLESTTNVILAGRGMQAACK</sequence>
<feature type="domain" description="FAD dependent oxidoreductase" evidence="1">
    <location>
        <begin position="45"/>
        <end position="432"/>
    </location>
</feature>
<accession>A0A2S7Y2R0</accession>
<gene>
    <name evidence="2" type="ORF">BB8028_0002g04660</name>
</gene>
<evidence type="ECO:0000313" key="2">
    <source>
        <dbReference type="EMBL" id="PQK10142.1"/>
    </source>
</evidence>
<name>A0A2S7Y2R0_BEABA</name>
<reference evidence="2 3" key="1">
    <citation type="submission" date="2016-07" db="EMBL/GenBank/DDBJ databases">
        <title>Comparative genomics of the entomopathogenic fungus Beauveria bassiana.</title>
        <authorList>
            <person name="Valero Jimenez C.A."/>
            <person name="Zwaan B.J."/>
            <person name="Van Kan J.A."/>
            <person name="Takken W."/>
            <person name="Debets A.J."/>
            <person name="Schoustra S.E."/>
            <person name="Koenraadt C.J."/>
        </authorList>
    </citation>
    <scope>NUCLEOTIDE SEQUENCE [LARGE SCALE GENOMIC DNA]</scope>
    <source>
        <strain evidence="2 3">ARSEF 8028</strain>
    </source>
</reference>
<dbReference type="Proteomes" id="UP000237441">
    <property type="component" value="Unassembled WGS sequence"/>
</dbReference>
<evidence type="ECO:0000259" key="1">
    <source>
        <dbReference type="Pfam" id="PF01266"/>
    </source>
</evidence>
<proteinExistence type="predicted"/>
<dbReference type="Pfam" id="PF01266">
    <property type="entry name" value="DAO"/>
    <property type="match status" value="1"/>
</dbReference>